<keyword evidence="5" id="KW-1185">Reference proteome</keyword>
<comment type="caution">
    <text evidence="4">The sequence shown here is derived from an EMBL/GenBank/DDBJ whole genome shotgun (WGS) entry which is preliminary data.</text>
</comment>
<evidence type="ECO:0000259" key="2">
    <source>
        <dbReference type="Pfam" id="PF06030"/>
    </source>
</evidence>
<dbReference type="InterPro" id="IPR010317">
    <property type="entry name" value="WxLIP_PGBD"/>
</dbReference>
<accession>A0ABT0I381</accession>
<dbReference type="EMBL" id="JAJIAO010000009">
    <property type="protein sequence ID" value="MCK8625154.1"/>
    <property type="molecule type" value="Genomic_DNA"/>
</dbReference>
<evidence type="ECO:0000259" key="3">
    <source>
        <dbReference type="Pfam" id="PF11797"/>
    </source>
</evidence>
<dbReference type="Proteomes" id="UP001522905">
    <property type="component" value="Unassembled WGS sequence"/>
</dbReference>
<dbReference type="InterPro" id="IPR021759">
    <property type="entry name" value="WxLIP_HBD"/>
</dbReference>
<keyword evidence="1" id="KW-0812">Transmembrane</keyword>
<feature type="transmembrane region" description="Helical" evidence="1">
    <location>
        <begin position="303"/>
        <end position="324"/>
    </location>
</feature>
<gene>
    <name evidence="4" type="ORF">LNP07_06455</name>
</gene>
<evidence type="ECO:0000256" key="1">
    <source>
        <dbReference type="SAM" id="Phobius"/>
    </source>
</evidence>
<protein>
    <submittedName>
        <fullName evidence="4">DUF916 and DUF3324 domain-containing protein</fullName>
    </submittedName>
</protein>
<dbReference type="RefSeq" id="WP_248601890.1">
    <property type="nucleotide sequence ID" value="NZ_JAJIAO010000009.1"/>
</dbReference>
<organism evidence="4 5">
    <name type="scientific">Apilactobacillus xinyiensis</name>
    <dbReference type="NCBI Taxonomy" id="2841032"/>
    <lineage>
        <taxon>Bacteria</taxon>
        <taxon>Bacillati</taxon>
        <taxon>Bacillota</taxon>
        <taxon>Bacilli</taxon>
        <taxon>Lactobacillales</taxon>
        <taxon>Lactobacillaceae</taxon>
        <taxon>Apilactobacillus</taxon>
    </lineage>
</organism>
<feature type="domain" description="WxL Interacting Protein peptidoglycan binding" evidence="2">
    <location>
        <begin position="36"/>
        <end position="152"/>
    </location>
</feature>
<proteinExistence type="predicted"/>
<evidence type="ECO:0000313" key="4">
    <source>
        <dbReference type="EMBL" id="MCK8625154.1"/>
    </source>
</evidence>
<keyword evidence="1" id="KW-0472">Membrane</keyword>
<dbReference type="Pfam" id="PF06030">
    <property type="entry name" value="WxLIP_PGBD"/>
    <property type="match status" value="1"/>
</dbReference>
<dbReference type="Pfam" id="PF11797">
    <property type="entry name" value="WxLIP_HBD"/>
    <property type="match status" value="1"/>
</dbReference>
<sequence length="344" mass="39288">MQLFKKKYFAFLAVLIGIFTLFNIQASANGVNGIAMQPIYPSNQITKNGIINPQVKPGDTQELSFNIINLSNENIKASITPNTAVTSDTPSIDYSKSKYKYDRSLKYSFKDIFNEDTITKNLAPRKVTKITFTAHIPDKKFSGLLMGAFYISTNKTYMNNSSATPINNKYSYAMPVILKEDHLKAVPRLTLGDVYTSTQNDTPQVNSRIYNKHPAIIDNMTMETFITDANGKRIYHMYHNNNSVAPNSNFTYRNLISDKNILNPGKYHIKIIAKSDEGKWILEKDFSVGVAQYLGTILQDNSWLWWLILLLILLIILIIIYIIYKKIKSKRENEKVKNTGKHFK</sequence>
<keyword evidence="1" id="KW-1133">Transmembrane helix</keyword>
<evidence type="ECO:0000313" key="5">
    <source>
        <dbReference type="Proteomes" id="UP001522905"/>
    </source>
</evidence>
<feature type="domain" description="WxL Interacting Protein host binding" evidence="3">
    <location>
        <begin position="163"/>
        <end position="290"/>
    </location>
</feature>
<name>A0ABT0I381_9LACO</name>
<reference evidence="4 5" key="1">
    <citation type="submission" date="2021-11" db="EMBL/GenBank/DDBJ databases">
        <title>Comparative genomics of bee honey and flower isolates.</title>
        <authorList>
            <person name="Bechtner J.D."/>
            <person name="Gallus M.K."/>
            <person name="Ehrmann M."/>
        </authorList>
    </citation>
    <scope>NUCLEOTIDE SEQUENCE [LARGE SCALE GENOMIC DNA]</scope>
    <source>
        <strain evidence="4 5">M161</strain>
    </source>
</reference>